<feature type="transmembrane region" description="Helical" evidence="2">
    <location>
        <begin position="42"/>
        <end position="66"/>
    </location>
</feature>
<dbReference type="Pfam" id="PF14333">
    <property type="entry name" value="DUF4389"/>
    <property type="match status" value="1"/>
</dbReference>
<comment type="caution">
    <text evidence="3">The sequence shown here is derived from an EMBL/GenBank/DDBJ whole genome shotgun (WGS) entry which is preliminary data.</text>
</comment>
<dbReference type="InterPro" id="IPR025498">
    <property type="entry name" value="DUF4389"/>
</dbReference>
<keyword evidence="4" id="KW-1185">Reference proteome</keyword>
<dbReference type="GeneID" id="300654281"/>
<dbReference type="OrthoDB" id="5766995at2"/>
<keyword evidence="2" id="KW-0812">Transmembrane</keyword>
<accession>A0A845QDX7</accession>
<feature type="compositionally biased region" description="Polar residues" evidence="1">
    <location>
        <begin position="1"/>
        <end position="11"/>
    </location>
</feature>
<dbReference type="Proteomes" id="UP000470384">
    <property type="component" value="Unassembled WGS sequence"/>
</dbReference>
<protein>
    <submittedName>
        <fullName evidence="3">DUF4389 domain-containing protein</fullName>
    </submittedName>
</protein>
<proteinExistence type="predicted"/>
<evidence type="ECO:0000313" key="4">
    <source>
        <dbReference type="Proteomes" id="UP000470384"/>
    </source>
</evidence>
<dbReference type="RefSeq" id="WP_160588878.1">
    <property type="nucleotide sequence ID" value="NZ_BMHN01000001.1"/>
</dbReference>
<evidence type="ECO:0000256" key="2">
    <source>
        <dbReference type="SAM" id="Phobius"/>
    </source>
</evidence>
<sequence length="113" mass="12709">MSDATASSPGDTPNPDGETRRIGSDANGDEALWVRLLFMLGYWFLGNLAFSISIFLGALQFVVILIRGEANNELKTFSRNLIKFVWQCLAYVTFNTNEKPFPLNRFPDEKADD</sequence>
<name>A0A845QDX7_9HYPH</name>
<feature type="region of interest" description="Disordered" evidence="1">
    <location>
        <begin position="1"/>
        <end position="24"/>
    </location>
</feature>
<evidence type="ECO:0000313" key="3">
    <source>
        <dbReference type="EMBL" id="NBG96875.1"/>
    </source>
</evidence>
<dbReference type="EMBL" id="WXYQ01000012">
    <property type="protein sequence ID" value="NBG96875.1"/>
    <property type="molecule type" value="Genomic_DNA"/>
</dbReference>
<keyword evidence="2" id="KW-0472">Membrane</keyword>
<dbReference type="AlphaFoldDB" id="A0A845QDX7"/>
<keyword evidence="2" id="KW-1133">Transmembrane helix</keyword>
<gene>
    <name evidence="3" type="ORF">GTQ45_14140</name>
</gene>
<reference evidence="3 4" key="1">
    <citation type="journal article" date="2016" name="Int. J. Syst. Evol. Microbiol.">
        <title>Pyruvatibacter mobilis gen. nov., sp. nov., a marine bacterium from the culture broth of Picochlorum sp. 122.</title>
        <authorList>
            <person name="Wang G."/>
            <person name="Tang M."/>
            <person name="Wu H."/>
            <person name="Dai S."/>
            <person name="Li T."/>
            <person name="Chen C."/>
            <person name="He H."/>
            <person name="Fan J."/>
            <person name="Xiang W."/>
            <person name="Li X."/>
        </authorList>
    </citation>
    <scope>NUCLEOTIDE SEQUENCE [LARGE SCALE GENOMIC DNA]</scope>
    <source>
        <strain evidence="3 4">GYP-11</strain>
    </source>
</reference>
<evidence type="ECO:0000256" key="1">
    <source>
        <dbReference type="SAM" id="MobiDB-lite"/>
    </source>
</evidence>
<organism evidence="3 4">
    <name type="scientific">Pyruvatibacter mobilis</name>
    <dbReference type="NCBI Taxonomy" id="1712261"/>
    <lineage>
        <taxon>Bacteria</taxon>
        <taxon>Pseudomonadati</taxon>
        <taxon>Pseudomonadota</taxon>
        <taxon>Alphaproteobacteria</taxon>
        <taxon>Hyphomicrobiales</taxon>
        <taxon>Parvibaculaceae</taxon>
        <taxon>Pyruvatibacter</taxon>
    </lineage>
</organism>